<dbReference type="EMBL" id="LN899819">
    <property type="protein sequence ID" value="CUV13824.1"/>
    <property type="molecule type" value="Genomic_DNA"/>
</dbReference>
<evidence type="ECO:0000256" key="1">
    <source>
        <dbReference type="SAM" id="MobiDB-lite"/>
    </source>
</evidence>
<reference evidence="2" key="1">
    <citation type="submission" date="2015-10" db="EMBL/GenBank/DDBJ databases">
        <authorList>
            <person name="Gilbert D.G."/>
        </authorList>
    </citation>
    <scope>NUCLEOTIDE SEQUENCE</scope>
    <source>
        <strain evidence="2">Phyl III-seqv23</strain>
    </source>
</reference>
<feature type="region of interest" description="Disordered" evidence="1">
    <location>
        <begin position="44"/>
        <end position="70"/>
    </location>
</feature>
<accession>A0A0S4TUS6</accession>
<dbReference type="AlphaFoldDB" id="A0A0S4TUS6"/>
<dbReference type="PATRIC" id="fig|305.106.peg.5034"/>
<protein>
    <submittedName>
        <fullName evidence="2">Uncharacterized protein</fullName>
    </submittedName>
</protein>
<feature type="compositionally biased region" description="Basic and acidic residues" evidence="1">
    <location>
        <begin position="59"/>
        <end position="70"/>
    </location>
</feature>
<gene>
    <name evidence="2" type="ORF">RUN39_v1_640022</name>
</gene>
<sequence length="70" mass="7795">MAKHAVTEADVRWAHRFLRLTTPYEAMPPQLRAAVTAAASALAPKFRRRPRSSNPPTVDLKRRAAGDLDD</sequence>
<proteinExistence type="predicted"/>
<evidence type="ECO:0000313" key="2">
    <source>
        <dbReference type="EMBL" id="CUV13824.1"/>
    </source>
</evidence>
<organism evidence="2">
    <name type="scientific">Ralstonia solanacearum</name>
    <name type="common">Pseudomonas solanacearum</name>
    <dbReference type="NCBI Taxonomy" id="305"/>
    <lineage>
        <taxon>Bacteria</taxon>
        <taxon>Pseudomonadati</taxon>
        <taxon>Pseudomonadota</taxon>
        <taxon>Betaproteobacteria</taxon>
        <taxon>Burkholderiales</taxon>
        <taxon>Burkholderiaceae</taxon>
        <taxon>Ralstonia</taxon>
        <taxon>Ralstonia solanacearum species complex</taxon>
    </lineage>
</organism>
<name>A0A0S4TUS6_RALSL</name>